<evidence type="ECO:0000313" key="5">
    <source>
        <dbReference type="Proteomes" id="UP000008312"/>
    </source>
</evidence>
<dbReference type="Proteomes" id="UP000008312">
    <property type="component" value="Unassembled WGS sequence"/>
</dbReference>
<accession>D8M1J3</accession>
<protein>
    <recommendedName>
        <fullName evidence="2">Vacuolar protein sorting-associated protein 29</fullName>
    </recommendedName>
</protein>
<dbReference type="EMBL" id="FN668645">
    <property type="protein sequence ID" value="CBK21932.2"/>
    <property type="molecule type" value="Genomic_DNA"/>
</dbReference>
<evidence type="ECO:0000256" key="2">
    <source>
        <dbReference type="ARBA" id="ARBA00017767"/>
    </source>
</evidence>
<dbReference type="RefSeq" id="XP_012895980.1">
    <property type="nucleotide sequence ID" value="XM_013040526.1"/>
</dbReference>
<comment type="similarity">
    <text evidence="1">Belongs to the VPS29 family.</text>
</comment>
<dbReference type="Pfam" id="PF12850">
    <property type="entry name" value="Metallophos_2"/>
    <property type="match status" value="1"/>
</dbReference>
<dbReference type="AlphaFoldDB" id="D8M1J3"/>
<dbReference type="GeneID" id="24919232"/>
<dbReference type="Gene3D" id="3.60.21.10">
    <property type="match status" value="1"/>
</dbReference>
<dbReference type="PANTHER" id="PTHR11124">
    <property type="entry name" value="VACUOLAR SORTING PROTEIN VPS29"/>
    <property type="match status" value="1"/>
</dbReference>
<dbReference type="InterPro" id="IPR024654">
    <property type="entry name" value="Calcineurin-like_PHP_lpxH"/>
</dbReference>
<reference evidence="4" key="1">
    <citation type="submission" date="2010-02" db="EMBL/GenBank/DDBJ databases">
        <title>Sequencing and annotation of the Blastocystis hominis genome.</title>
        <authorList>
            <person name="Wincker P."/>
        </authorList>
    </citation>
    <scope>NUCLEOTIDE SEQUENCE</scope>
    <source>
        <strain evidence="4">Singapore isolate B</strain>
    </source>
</reference>
<sequence length="188" mass="20714">MAQFGELVLVCGDADVPFKESTLPPQFKKMLIPGKFKHCLITGGISTANGVDELKAICDDIYYVQEAIEDDPDGKDRIETTICGYKINLVSGDSLLAQSTDSLLEATARLYKPDIMVYGGTHELRVEKKDGVLYLNPGSLTGAFNPCHPDNCPSFLVLGMRDDDVIVFTYQVKNEKLEVGKSVFKKNE</sequence>
<dbReference type="InterPro" id="IPR000979">
    <property type="entry name" value="Phosphodiesterase_MJ0936/Vps29"/>
</dbReference>
<feature type="domain" description="Calcineurin-like phosphoesterase" evidence="3">
    <location>
        <begin position="36"/>
        <end position="145"/>
    </location>
</feature>
<evidence type="ECO:0000256" key="1">
    <source>
        <dbReference type="ARBA" id="ARBA00005945"/>
    </source>
</evidence>
<proteinExistence type="inferred from homology"/>
<dbReference type="InParanoid" id="D8M1J3"/>
<evidence type="ECO:0000313" key="4">
    <source>
        <dbReference type="EMBL" id="CBK21932.2"/>
    </source>
</evidence>
<dbReference type="OMA" id="VRGNMDY"/>
<dbReference type="InterPro" id="IPR029052">
    <property type="entry name" value="Metallo-depent_PP-like"/>
</dbReference>
<organism evidence="4">
    <name type="scientific">Blastocystis hominis</name>
    <dbReference type="NCBI Taxonomy" id="12968"/>
    <lineage>
        <taxon>Eukaryota</taxon>
        <taxon>Sar</taxon>
        <taxon>Stramenopiles</taxon>
        <taxon>Bigyra</taxon>
        <taxon>Opalozoa</taxon>
        <taxon>Opalinata</taxon>
        <taxon>Blastocystidae</taxon>
        <taxon>Blastocystis</taxon>
    </lineage>
</organism>
<dbReference type="OrthoDB" id="10258130at2759"/>
<keyword evidence="5" id="KW-1185">Reference proteome</keyword>
<evidence type="ECO:0000259" key="3">
    <source>
        <dbReference type="Pfam" id="PF12850"/>
    </source>
</evidence>
<dbReference type="FunCoup" id="D8M1J3">
    <property type="interactions" value="394"/>
</dbReference>
<dbReference type="SUPFAM" id="SSF56300">
    <property type="entry name" value="Metallo-dependent phosphatases"/>
    <property type="match status" value="1"/>
</dbReference>
<gene>
    <name evidence="4" type="ORF">GSBLH_T00002020001</name>
</gene>
<name>D8M1J3_BLAHO</name>